<feature type="non-terminal residue" evidence="3">
    <location>
        <position position="131"/>
    </location>
</feature>
<dbReference type="RefSeq" id="XP_015464417.1">
    <property type="nucleotide sequence ID" value="XM_015614755.1"/>
</dbReference>
<evidence type="ECO:0000313" key="4">
    <source>
        <dbReference type="Proteomes" id="UP000054251"/>
    </source>
</evidence>
<dbReference type="Pfam" id="PF14510">
    <property type="entry name" value="ABC_trans_N"/>
    <property type="match status" value="1"/>
</dbReference>
<accession>A0A0V1PQ64</accession>
<evidence type="ECO:0000313" key="3">
    <source>
        <dbReference type="EMBL" id="KRZ98314.1"/>
    </source>
</evidence>
<protein>
    <recommendedName>
        <fullName evidence="2">Pleiotropic ABC efflux transporter N-terminal domain-containing protein</fullName>
    </recommendedName>
</protein>
<comment type="caution">
    <text evidence="3">The sequence shown here is derived from an EMBL/GenBank/DDBJ whole genome shotgun (WGS) entry which is preliminary data.</text>
</comment>
<dbReference type="EMBL" id="LMYN01000346">
    <property type="protein sequence ID" value="KRZ98314.1"/>
    <property type="molecule type" value="Genomic_DNA"/>
</dbReference>
<dbReference type="GeneID" id="26842935"/>
<feature type="compositionally biased region" description="Polar residues" evidence="1">
    <location>
        <begin position="39"/>
        <end position="49"/>
    </location>
</feature>
<organism evidence="3 4">
    <name type="scientific">Debaryomyces fabryi</name>
    <dbReference type="NCBI Taxonomy" id="58627"/>
    <lineage>
        <taxon>Eukaryota</taxon>
        <taxon>Fungi</taxon>
        <taxon>Dikarya</taxon>
        <taxon>Ascomycota</taxon>
        <taxon>Saccharomycotina</taxon>
        <taxon>Pichiomycetes</taxon>
        <taxon>Debaryomycetaceae</taxon>
        <taxon>Debaryomyces</taxon>
    </lineage>
</organism>
<evidence type="ECO:0000256" key="1">
    <source>
        <dbReference type="SAM" id="MobiDB-lite"/>
    </source>
</evidence>
<dbReference type="Proteomes" id="UP000054251">
    <property type="component" value="Unassembled WGS sequence"/>
</dbReference>
<evidence type="ECO:0000259" key="2">
    <source>
        <dbReference type="Pfam" id="PF14510"/>
    </source>
</evidence>
<feature type="compositionally biased region" description="Basic and acidic residues" evidence="1">
    <location>
        <begin position="56"/>
        <end position="66"/>
    </location>
</feature>
<dbReference type="AlphaFoldDB" id="A0A0V1PQ64"/>
<dbReference type="InterPro" id="IPR029481">
    <property type="entry name" value="ABC_trans_N"/>
</dbReference>
<sequence length="131" mass="14905">MTEDNEVPNYRGFDEGVSSEVQNLARSMSRTSTDEKSLSRTFTNMSQVPGVNPMSKNEDIDPRLDPDSDNFDSRFWVKNLRKMYNSDPAYYKPSSLGVAYKDLRAYGIATDADYQANFANAFYKLASRTIK</sequence>
<keyword evidence="4" id="KW-1185">Reference proteome</keyword>
<dbReference type="OrthoDB" id="4501769at2759"/>
<feature type="region of interest" description="Disordered" evidence="1">
    <location>
        <begin position="25"/>
        <end position="66"/>
    </location>
</feature>
<gene>
    <name evidence="3" type="ORF">AC631_05926</name>
</gene>
<feature type="domain" description="Pleiotropic ABC efflux transporter N-terminal" evidence="2">
    <location>
        <begin position="23"/>
        <end position="121"/>
    </location>
</feature>
<name>A0A0V1PQ64_9ASCO</name>
<reference evidence="3 4" key="1">
    <citation type="submission" date="2015-11" db="EMBL/GenBank/DDBJ databases">
        <title>The genome of Debaryomyces fabryi.</title>
        <authorList>
            <person name="Tafer H."/>
            <person name="Lopandic K."/>
        </authorList>
    </citation>
    <scope>NUCLEOTIDE SEQUENCE [LARGE SCALE GENOMIC DNA]</scope>
    <source>
        <strain evidence="3 4">CBS 789</strain>
    </source>
</reference>
<proteinExistence type="predicted"/>